<dbReference type="AlphaFoldDB" id="A0A2T0B435"/>
<evidence type="ECO:0008006" key="8">
    <source>
        <dbReference type="Google" id="ProtNLM"/>
    </source>
</evidence>
<evidence type="ECO:0000256" key="2">
    <source>
        <dbReference type="ARBA" id="ARBA00022692"/>
    </source>
</evidence>
<keyword evidence="7" id="KW-1185">Reference proteome</keyword>
<dbReference type="InterPro" id="IPR010540">
    <property type="entry name" value="CmpB_TMEM229"/>
</dbReference>
<organism evidence="6 7">
    <name type="scientific">Clostridium liquoris</name>
    <dbReference type="NCBI Taxonomy" id="1289519"/>
    <lineage>
        <taxon>Bacteria</taxon>
        <taxon>Bacillati</taxon>
        <taxon>Bacillota</taxon>
        <taxon>Clostridia</taxon>
        <taxon>Eubacteriales</taxon>
        <taxon>Clostridiaceae</taxon>
        <taxon>Clostridium</taxon>
    </lineage>
</organism>
<feature type="transmembrane region" description="Helical" evidence="5">
    <location>
        <begin position="64"/>
        <end position="82"/>
    </location>
</feature>
<proteinExistence type="predicted"/>
<keyword evidence="4 5" id="KW-0472">Membrane</keyword>
<dbReference type="GO" id="GO:0016020">
    <property type="term" value="C:membrane"/>
    <property type="evidence" value="ECO:0007669"/>
    <property type="project" value="UniProtKB-SubCell"/>
</dbReference>
<sequence>MLCLLKELQLNNFTYFITMHILENNINNKYMEKKMRFIIYGLMGWCTEIFFTGAYSLMRGDITLRGFTYIWMFPIYGLLILLEPIHNRIRNWSMILRGGVYAVLILIGEYTTGSILKFILGICPWNYENSPFVISGIAKLDYAPFWFIAGLLFEKLHDVLIGYDSLRKYS</sequence>
<comment type="subcellular location">
    <subcellularLocation>
        <location evidence="1">Membrane</location>
        <topology evidence="1">Multi-pass membrane protein</topology>
    </subcellularLocation>
</comment>
<dbReference type="Pfam" id="PF06541">
    <property type="entry name" value="ABC_trans_CmpB"/>
    <property type="match status" value="1"/>
</dbReference>
<evidence type="ECO:0000313" key="6">
    <source>
        <dbReference type="EMBL" id="PRR78527.1"/>
    </source>
</evidence>
<reference evidence="6 7" key="1">
    <citation type="submission" date="2018-03" db="EMBL/GenBank/DDBJ databases">
        <title>Genome sequence of Clostridium liquoris DSM 100320.</title>
        <authorList>
            <person name="Poehlein A."/>
            <person name="Daniel R."/>
        </authorList>
    </citation>
    <scope>NUCLEOTIDE SEQUENCE [LARGE SCALE GENOMIC DNA]</scope>
    <source>
        <strain evidence="6 7">DSM 100320</strain>
    </source>
</reference>
<feature type="transmembrane region" description="Helical" evidence="5">
    <location>
        <begin position="94"/>
        <end position="120"/>
    </location>
</feature>
<evidence type="ECO:0000313" key="7">
    <source>
        <dbReference type="Proteomes" id="UP000239706"/>
    </source>
</evidence>
<feature type="transmembrane region" description="Helical" evidence="5">
    <location>
        <begin position="132"/>
        <end position="153"/>
    </location>
</feature>
<dbReference type="PANTHER" id="PTHR31746">
    <property type="entry name" value="TRANSMEMBRANE PROTEIN 229 FAMILY MEMBER"/>
    <property type="match status" value="1"/>
</dbReference>
<dbReference type="PANTHER" id="PTHR31746:SF2">
    <property type="entry name" value="TRANSMEMBRANE PROTEIN 229A"/>
    <property type="match status" value="1"/>
</dbReference>
<dbReference type="EMBL" id="PVXO01000044">
    <property type="protein sequence ID" value="PRR78527.1"/>
    <property type="molecule type" value="Genomic_DNA"/>
</dbReference>
<comment type="caution">
    <text evidence="6">The sequence shown here is derived from an EMBL/GenBank/DDBJ whole genome shotgun (WGS) entry which is preliminary data.</text>
</comment>
<evidence type="ECO:0000256" key="3">
    <source>
        <dbReference type="ARBA" id="ARBA00022989"/>
    </source>
</evidence>
<keyword evidence="3 5" id="KW-1133">Transmembrane helix</keyword>
<name>A0A2T0B435_9CLOT</name>
<keyword evidence="2 5" id="KW-0812">Transmembrane</keyword>
<feature type="transmembrane region" description="Helical" evidence="5">
    <location>
        <begin position="37"/>
        <end position="58"/>
    </location>
</feature>
<evidence type="ECO:0000256" key="5">
    <source>
        <dbReference type="SAM" id="Phobius"/>
    </source>
</evidence>
<gene>
    <name evidence="6" type="ORF">CLLI_16110</name>
</gene>
<protein>
    <recommendedName>
        <fullName evidence="8">ABC-transporter type IV</fullName>
    </recommendedName>
</protein>
<dbReference type="Proteomes" id="UP000239706">
    <property type="component" value="Unassembled WGS sequence"/>
</dbReference>
<evidence type="ECO:0000256" key="4">
    <source>
        <dbReference type="ARBA" id="ARBA00023136"/>
    </source>
</evidence>
<evidence type="ECO:0000256" key="1">
    <source>
        <dbReference type="ARBA" id="ARBA00004141"/>
    </source>
</evidence>
<accession>A0A2T0B435</accession>